<dbReference type="GO" id="GO:0051660">
    <property type="term" value="P:establishment of centrosome localization"/>
    <property type="evidence" value="ECO:0007669"/>
    <property type="project" value="TreeGrafter"/>
</dbReference>
<dbReference type="GO" id="GO:0007155">
    <property type="term" value="P:cell adhesion"/>
    <property type="evidence" value="ECO:0007669"/>
    <property type="project" value="TreeGrafter"/>
</dbReference>
<evidence type="ECO:0000313" key="3">
    <source>
        <dbReference type="EMBL" id="VDK83210.1"/>
    </source>
</evidence>
<protein>
    <recommendedName>
        <fullName evidence="2">PDZ domain-containing protein</fullName>
    </recommendedName>
</protein>
<feature type="domain" description="PDZ" evidence="2">
    <location>
        <begin position="25"/>
        <end position="98"/>
    </location>
</feature>
<dbReference type="SMART" id="SM00228">
    <property type="entry name" value="PDZ"/>
    <property type="match status" value="1"/>
</dbReference>
<dbReference type="GO" id="GO:0043296">
    <property type="term" value="C:apical junction complex"/>
    <property type="evidence" value="ECO:0007669"/>
    <property type="project" value="TreeGrafter"/>
</dbReference>
<dbReference type="PANTHER" id="PTHR16484">
    <property type="entry name" value="PARTITIONING DEFECTIVE 3 RELATED"/>
    <property type="match status" value="1"/>
</dbReference>
<dbReference type="InterPro" id="IPR052213">
    <property type="entry name" value="PAR3"/>
</dbReference>
<sequence length="152" mass="16038">MPPRQRNAEEELRAGCLHSGLVAKTIRLKKGSSGLGFSLTSREQHQRKNNYPVFIKKILPGGSALLDGKLKPGDQLLMVDDKDVSSLGQAQTVALLREKPVGSVVSLVVASPACPDPMDASQSQSHSSNSEPLSPKASSASSVSAFNIKSTS</sequence>
<organism evidence="3 4">
    <name type="scientific">Dibothriocephalus latus</name>
    <name type="common">Fish tapeworm</name>
    <name type="synonym">Diphyllobothrium latum</name>
    <dbReference type="NCBI Taxonomy" id="60516"/>
    <lineage>
        <taxon>Eukaryota</taxon>
        <taxon>Metazoa</taxon>
        <taxon>Spiralia</taxon>
        <taxon>Lophotrochozoa</taxon>
        <taxon>Platyhelminthes</taxon>
        <taxon>Cestoda</taxon>
        <taxon>Eucestoda</taxon>
        <taxon>Diphyllobothriidea</taxon>
        <taxon>Diphyllobothriidae</taxon>
        <taxon>Dibothriocephalus</taxon>
    </lineage>
</organism>
<dbReference type="SUPFAM" id="SSF50156">
    <property type="entry name" value="PDZ domain-like"/>
    <property type="match status" value="1"/>
</dbReference>
<dbReference type="InterPro" id="IPR001478">
    <property type="entry name" value="PDZ"/>
</dbReference>
<feature type="region of interest" description="Disordered" evidence="1">
    <location>
        <begin position="115"/>
        <end position="152"/>
    </location>
</feature>
<dbReference type="PANTHER" id="PTHR16484:SF17">
    <property type="entry name" value="BAZOOKA, ISOFORM B"/>
    <property type="match status" value="1"/>
</dbReference>
<dbReference type="GO" id="GO:0005912">
    <property type="term" value="C:adherens junction"/>
    <property type="evidence" value="ECO:0007669"/>
    <property type="project" value="TreeGrafter"/>
</dbReference>
<dbReference type="GO" id="GO:0000226">
    <property type="term" value="P:microtubule cytoskeleton organization"/>
    <property type="evidence" value="ECO:0007669"/>
    <property type="project" value="TreeGrafter"/>
</dbReference>
<proteinExistence type="predicted"/>
<dbReference type="Gene3D" id="2.30.42.10">
    <property type="match status" value="1"/>
</dbReference>
<dbReference type="GO" id="GO:0016324">
    <property type="term" value="C:apical plasma membrane"/>
    <property type="evidence" value="ECO:0007669"/>
    <property type="project" value="TreeGrafter"/>
</dbReference>
<dbReference type="PROSITE" id="PS50106">
    <property type="entry name" value="PDZ"/>
    <property type="match status" value="1"/>
</dbReference>
<dbReference type="OrthoDB" id="6284059at2759"/>
<reference evidence="3 4" key="1">
    <citation type="submission" date="2018-11" db="EMBL/GenBank/DDBJ databases">
        <authorList>
            <consortium name="Pathogen Informatics"/>
        </authorList>
    </citation>
    <scope>NUCLEOTIDE SEQUENCE [LARGE SCALE GENOMIC DNA]</scope>
</reference>
<dbReference type="AlphaFoldDB" id="A0A3P6TW45"/>
<evidence type="ECO:0000313" key="4">
    <source>
        <dbReference type="Proteomes" id="UP000281553"/>
    </source>
</evidence>
<dbReference type="Proteomes" id="UP000281553">
    <property type="component" value="Unassembled WGS sequence"/>
</dbReference>
<dbReference type="Pfam" id="PF00595">
    <property type="entry name" value="PDZ"/>
    <property type="match status" value="1"/>
</dbReference>
<dbReference type="GO" id="GO:0005938">
    <property type="term" value="C:cell cortex"/>
    <property type="evidence" value="ECO:0007669"/>
    <property type="project" value="TreeGrafter"/>
</dbReference>
<feature type="compositionally biased region" description="Low complexity" evidence="1">
    <location>
        <begin position="121"/>
        <end position="130"/>
    </location>
</feature>
<dbReference type="GO" id="GO:0045197">
    <property type="term" value="P:establishment or maintenance of epithelial cell apical/basal polarity"/>
    <property type="evidence" value="ECO:0007669"/>
    <property type="project" value="TreeGrafter"/>
</dbReference>
<accession>A0A3P6TW45</accession>
<evidence type="ECO:0000259" key="2">
    <source>
        <dbReference type="PROSITE" id="PS50106"/>
    </source>
</evidence>
<evidence type="ECO:0000256" key="1">
    <source>
        <dbReference type="SAM" id="MobiDB-lite"/>
    </source>
</evidence>
<dbReference type="InterPro" id="IPR036034">
    <property type="entry name" value="PDZ_sf"/>
</dbReference>
<keyword evidence="4" id="KW-1185">Reference proteome</keyword>
<name>A0A3P6TW45_DIBLA</name>
<dbReference type="GO" id="GO:0035091">
    <property type="term" value="F:phosphatidylinositol binding"/>
    <property type="evidence" value="ECO:0007669"/>
    <property type="project" value="TreeGrafter"/>
</dbReference>
<dbReference type="GO" id="GO:0008104">
    <property type="term" value="P:intracellular protein localization"/>
    <property type="evidence" value="ECO:0007669"/>
    <property type="project" value="TreeGrafter"/>
</dbReference>
<gene>
    <name evidence="3" type="ORF">DILT_LOCUS3431</name>
</gene>
<dbReference type="GO" id="GO:0030010">
    <property type="term" value="P:establishment of cell polarity"/>
    <property type="evidence" value="ECO:0007669"/>
    <property type="project" value="TreeGrafter"/>
</dbReference>
<dbReference type="EMBL" id="UYRU01043654">
    <property type="protein sequence ID" value="VDK83210.1"/>
    <property type="molecule type" value="Genomic_DNA"/>
</dbReference>